<proteinExistence type="predicted"/>
<dbReference type="Proteomes" id="UP000184089">
    <property type="component" value="Unassembled WGS sequence"/>
</dbReference>
<accession>A0AAQ1MAY9</accession>
<comment type="caution">
    <text evidence="4">The sequence shown here is derived from an EMBL/GenBank/DDBJ whole genome shotgun (WGS) entry which is preliminary data.</text>
</comment>
<sequence length="275" mass="30276">MKCYVFRLKKRMLVIPLAVLAAIGICVAAFAGRGGESESDLFPSEYGLDAETLANAVPQSESGQKVAYLTFDDGPSEETEKILNALQEKDVKATFFVLGTELEKRPDTYKRIVSEGHVLGLHSFSHEYKEIYASPESFWNDLNKLQEAVTTLTGQPSTAYRFPGGSSNTVYRRYSKVSGLMDTLIPQLSEKGLSYYDWTVSAEDAVGSKKSADYIVNKVVKEALKQDCPVILMHDGAGHKATAEAVPRIIDELQKEGYSFATLSDSVTCHHSRGK</sequence>
<evidence type="ECO:0000313" key="6">
    <source>
        <dbReference type="Proteomes" id="UP000474718"/>
    </source>
</evidence>
<evidence type="ECO:0000259" key="2">
    <source>
        <dbReference type="PROSITE" id="PS51677"/>
    </source>
</evidence>
<evidence type="ECO:0000313" key="4">
    <source>
        <dbReference type="EMBL" id="SHF63912.1"/>
    </source>
</evidence>
<dbReference type="Gene3D" id="3.20.20.370">
    <property type="entry name" value="Glycoside hydrolase/deacetylase"/>
    <property type="match status" value="1"/>
</dbReference>
<keyword evidence="1" id="KW-0732">Signal</keyword>
<dbReference type="GO" id="GO:0005975">
    <property type="term" value="P:carbohydrate metabolic process"/>
    <property type="evidence" value="ECO:0007669"/>
    <property type="project" value="InterPro"/>
</dbReference>
<keyword evidence="6" id="KW-1185">Reference proteome</keyword>
<dbReference type="AlphaFoldDB" id="A0AAQ1MAY9"/>
<reference evidence="3 6" key="3">
    <citation type="journal article" date="2019" name="Nat. Med.">
        <title>A library of human gut bacterial isolates paired with longitudinal multiomics data enables mechanistic microbiome research.</title>
        <authorList>
            <person name="Poyet M."/>
            <person name="Groussin M."/>
            <person name="Gibbons S.M."/>
            <person name="Avila-Pacheco J."/>
            <person name="Jiang X."/>
            <person name="Kearney S.M."/>
            <person name="Perrotta A.R."/>
            <person name="Berdy B."/>
            <person name="Zhao S."/>
            <person name="Lieberman T.D."/>
            <person name="Swanson P.K."/>
            <person name="Smith M."/>
            <person name="Roesemann S."/>
            <person name="Alexander J.E."/>
            <person name="Rich S.A."/>
            <person name="Livny J."/>
            <person name="Vlamakis H."/>
            <person name="Clish C."/>
            <person name="Bullock K."/>
            <person name="Deik A."/>
            <person name="Scott J."/>
            <person name="Pierce K.A."/>
            <person name="Xavier R.J."/>
            <person name="Alm E.J."/>
        </authorList>
    </citation>
    <scope>NUCLEOTIDE SEQUENCE [LARGE SCALE GENOMIC DNA]</scope>
    <source>
        <strain evidence="3 6">BIOML-A2</strain>
    </source>
</reference>
<dbReference type="InterPro" id="IPR002509">
    <property type="entry name" value="NODB_dom"/>
</dbReference>
<gene>
    <name evidence="3" type="ORF">GT747_10480</name>
    <name evidence="4" type="ORF">SAMN05444424_0154</name>
</gene>
<name>A0AAQ1MAY9_9FIRM</name>
<evidence type="ECO:0000313" key="5">
    <source>
        <dbReference type="Proteomes" id="UP000184089"/>
    </source>
</evidence>
<dbReference type="SUPFAM" id="SSF88713">
    <property type="entry name" value="Glycoside hydrolase/deacetylase"/>
    <property type="match status" value="1"/>
</dbReference>
<reference evidence="4" key="2">
    <citation type="submission" date="2016-11" db="EMBL/GenBank/DDBJ databases">
        <authorList>
            <person name="Varghese N."/>
            <person name="Submissions S."/>
        </authorList>
    </citation>
    <scope>NUCLEOTIDE SEQUENCE</scope>
    <source>
        <strain evidence="4">DSM 4029</strain>
    </source>
</reference>
<feature type="domain" description="NodB homology" evidence="2">
    <location>
        <begin position="65"/>
        <end position="261"/>
    </location>
</feature>
<dbReference type="Pfam" id="PF01522">
    <property type="entry name" value="Polysacc_deac_1"/>
    <property type="match status" value="1"/>
</dbReference>
<evidence type="ECO:0000313" key="3">
    <source>
        <dbReference type="EMBL" id="MZL70179.1"/>
    </source>
</evidence>
<feature type="chain" id="PRO_5042954632" evidence="1">
    <location>
        <begin position="32"/>
        <end position="275"/>
    </location>
</feature>
<dbReference type="Proteomes" id="UP000474718">
    <property type="component" value="Unassembled WGS sequence"/>
</dbReference>
<evidence type="ECO:0000256" key="1">
    <source>
        <dbReference type="SAM" id="SignalP"/>
    </source>
</evidence>
<dbReference type="CDD" id="cd10944">
    <property type="entry name" value="CE4_SmPgdA_like"/>
    <property type="match status" value="1"/>
</dbReference>
<dbReference type="RefSeq" id="WP_021658552.1">
    <property type="nucleotide sequence ID" value="NZ_FQVY01000001.1"/>
</dbReference>
<dbReference type="PROSITE" id="PS51677">
    <property type="entry name" value="NODB"/>
    <property type="match status" value="1"/>
</dbReference>
<dbReference type="GO" id="GO:0016810">
    <property type="term" value="F:hydrolase activity, acting on carbon-nitrogen (but not peptide) bonds"/>
    <property type="evidence" value="ECO:0007669"/>
    <property type="project" value="InterPro"/>
</dbReference>
<dbReference type="PANTHER" id="PTHR10587">
    <property type="entry name" value="GLYCOSYL TRANSFERASE-RELATED"/>
    <property type="match status" value="1"/>
</dbReference>
<protein>
    <submittedName>
        <fullName evidence="4">Peptidoglycan/xylan/chitin deacetylase, PgdA/CDA1 family</fullName>
    </submittedName>
    <submittedName>
        <fullName evidence="3">Polysaccharide deacetylase family protein</fullName>
    </submittedName>
</protein>
<reference evidence="5" key="1">
    <citation type="submission" date="2016-11" db="EMBL/GenBank/DDBJ databases">
        <authorList>
            <person name="Jaros S."/>
            <person name="Januszkiewicz K."/>
            <person name="Wedrychowicz H."/>
        </authorList>
    </citation>
    <scope>NUCLEOTIDE SEQUENCE [LARGE SCALE GENOMIC DNA]</scope>
    <source>
        <strain evidence="5">DSM 4029</strain>
    </source>
</reference>
<dbReference type="EMBL" id="WWVX01000007">
    <property type="protein sequence ID" value="MZL70179.1"/>
    <property type="molecule type" value="Genomic_DNA"/>
</dbReference>
<feature type="signal peptide" evidence="1">
    <location>
        <begin position="1"/>
        <end position="31"/>
    </location>
</feature>
<dbReference type="InterPro" id="IPR011330">
    <property type="entry name" value="Glyco_hydro/deAcase_b/a-brl"/>
</dbReference>
<dbReference type="PANTHER" id="PTHR10587:SF125">
    <property type="entry name" value="POLYSACCHARIDE DEACETYLASE YHEN-RELATED"/>
    <property type="match status" value="1"/>
</dbReference>
<dbReference type="EMBL" id="FQVY01000001">
    <property type="protein sequence ID" value="SHF63912.1"/>
    <property type="molecule type" value="Genomic_DNA"/>
</dbReference>
<dbReference type="InterPro" id="IPR050248">
    <property type="entry name" value="Polysacc_deacetylase_ArnD"/>
</dbReference>
<organism evidence="4 5">
    <name type="scientific">Bittarella massiliensis</name>
    <name type="common">ex Durand et al. 2017</name>
    <dbReference type="NCBI Taxonomy" id="1720313"/>
    <lineage>
        <taxon>Bacteria</taxon>
        <taxon>Bacillati</taxon>
        <taxon>Bacillota</taxon>
        <taxon>Clostridia</taxon>
        <taxon>Eubacteriales</taxon>
        <taxon>Oscillospiraceae</taxon>
        <taxon>Bittarella (ex Durand et al. 2017)</taxon>
    </lineage>
</organism>